<dbReference type="EMBL" id="JACXIZ010000032">
    <property type="protein sequence ID" value="MBD2847067.1"/>
    <property type="molecule type" value="Genomic_DNA"/>
</dbReference>
<evidence type="ECO:0000256" key="1">
    <source>
        <dbReference type="SAM" id="MobiDB-lite"/>
    </source>
</evidence>
<dbReference type="AlphaFoldDB" id="A0A927GTU8"/>
<feature type="domain" description="DUF6602" evidence="2">
    <location>
        <begin position="29"/>
        <end position="126"/>
    </location>
</feature>
<feature type="compositionally biased region" description="Polar residues" evidence="1">
    <location>
        <begin position="322"/>
        <end position="332"/>
    </location>
</feature>
<evidence type="ECO:0000313" key="4">
    <source>
        <dbReference type="Proteomes" id="UP000621560"/>
    </source>
</evidence>
<dbReference type="Pfam" id="PF20247">
    <property type="entry name" value="DUF6602"/>
    <property type="match status" value="1"/>
</dbReference>
<keyword evidence="4" id="KW-1185">Reference proteome</keyword>
<reference evidence="3" key="1">
    <citation type="submission" date="2020-09" db="EMBL/GenBank/DDBJ databases">
        <title>A novel bacterium of genus Paenibacillus, isolated from South China Sea.</title>
        <authorList>
            <person name="Huang H."/>
            <person name="Mo K."/>
            <person name="Hu Y."/>
        </authorList>
    </citation>
    <scope>NUCLEOTIDE SEQUENCE</scope>
    <source>
        <strain evidence="3">IB182496</strain>
    </source>
</reference>
<accession>A0A927GTU8</accession>
<evidence type="ECO:0000259" key="2">
    <source>
        <dbReference type="Pfam" id="PF20247"/>
    </source>
</evidence>
<name>A0A927GTU8_9BACL</name>
<dbReference type="RefSeq" id="WP_190920045.1">
    <property type="nucleotide sequence ID" value="NZ_JACXIZ010000032.1"/>
</dbReference>
<gene>
    <name evidence="3" type="ORF">IDH44_17860</name>
</gene>
<dbReference type="CDD" id="cd21173">
    <property type="entry name" value="NucC-like"/>
    <property type="match status" value="1"/>
</dbReference>
<evidence type="ECO:0000313" key="3">
    <source>
        <dbReference type="EMBL" id="MBD2847067.1"/>
    </source>
</evidence>
<dbReference type="InterPro" id="IPR046537">
    <property type="entry name" value="DUF6602"/>
</dbReference>
<protein>
    <recommendedName>
        <fullName evidence="2">DUF6602 domain-containing protein</fullName>
    </recommendedName>
</protein>
<proteinExistence type="predicted"/>
<dbReference type="Proteomes" id="UP000621560">
    <property type="component" value="Unassembled WGS sequence"/>
</dbReference>
<organism evidence="3 4">
    <name type="scientific">Paenibacillus sabuli</name>
    <dbReference type="NCBI Taxonomy" id="2772509"/>
    <lineage>
        <taxon>Bacteria</taxon>
        <taxon>Bacillati</taxon>
        <taxon>Bacillota</taxon>
        <taxon>Bacilli</taxon>
        <taxon>Bacillales</taxon>
        <taxon>Paenibacillaceae</taxon>
        <taxon>Paenibacillus</taxon>
    </lineage>
</organism>
<comment type="caution">
    <text evidence="3">The sequence shown here is derived from an EMBL/GenBank/DDBJ whole genome shotgun (WGS) entry which is preliminary data.</text>
</comment>
<sequence>MAENKTFQTIYKNYNDLNAMMVNELELASEHDGLTGNYREQMWLKFFQSIVPRKFSIAQGVIIIDSDRKTSREVDLAVYDEQYTPYVFQYNALKFIPIEAVVMVVECKSTDYEPEKLKAWSESIKNLNSRATGIARMTTGHAIGLTNKTQKQTTPIQVLVALKNYVNESKIREVKNELGDHFDFIILEKRERNQKNAKFELLVKHESKKIGWWSKKLNYKQELKDIPNEDLELDHLGKDHDYDKFSELIFAKADDRPKLANTLQDLCVFGNPLLTLNFQLNQLLMLLNNPMLFPHFAYAKAFNKTQQEFTRAEGKKERTPRRNLNSTHSRQK</sequence>
<feature type="region of interest" description="Disordered" evidence="1">
    <location>
        <begin position="309"/>
        <end position="332"/>
    </location>
</feature>